<reference evidence="1 2" key="1">
    <citation type="submission" date="2023-04" db="EMBL/GenBank/DDBJ databases">
        <title>A novel bacteria isolated from coastal sediment.</title>
        <authorList>
            <person name="Liu X.-J."/>
            <person name="Du Z.-J."/>
        </authorList>
    </citation>
    <scope>NUCLEOTIDE SEQUENCE [LARGE SCALE GENOMIC DNA]</scope>
    <source>
        <strain evidence="1 2">SDUM461004</strain>
    </source>
</reference>
<dbReference type="Proteomes" id="UP001243717">
    <property type="component" value="Unassembled WGS sequence"/>
</dbReference>
<evidence type="ECO:0000313" key="1">
    <source>
        <dbReference type="EMBL" id="MDQ8194084.1"/>
    </source>
</evidence>
<protein>
    <submittedName>
        <fullName evidence="1">Uncharacterized protein</fullName>
    </submittedName>
</protein>
<dbReference type="RefSeq" id="WP_308984567.1">
    <property type="nucleotide sequence ID" value="NZ_JARXIC010000008.1"/>
</dbReference>
<comment type="caution">
    <text evidence="1">The sequence shown here is derived from an EMBL/GenBank/DDBJ whole genome shotgun (WGS) entry which is preliminary data.</text>
</comment>
<evidence type="ECO:0000313" key="2">
    <source>
        <dbReference type="Proteomes" id="UP001243717"/>
    </source>
</evidence>
<accession>A0ABU1AH76</accession>
<proteinExistence type="predicted"/>
<dbReference type="EMBL" id="JARXIC010000008">
    <property type="protein sequence ID" value="MDQ8194084.1"/>
    <property type="molecule type" value="Genomic_DNA"/>
</dbReference>
<gene>
    <name evidence="1" type="ORF">QEH59_06590</name>
</gene>
<sequence>MPHDADGVQGAFAIVFQVDFDVEEKMGAIIRRDEGMFRER</sequence>
<keyword evidence="2" id="KW-1185">Reference proteome</keyword>
<name>A0ABU1AH76_9BACT</name>
<organism evidence="1 2">
    <name type="scientific">Thalassobacterium sedimentorum</name>
    <dbReference type="NCBI Taxonomy" id="3041258"/>
    <lineage>
        <taxon>Bacteria</taxon>
        <taxon>Pseudomonadati</taxon>
        <taxon>Verrucomicrobiota</taxon>
        <taxon>Opitutia</taxon>
        <taxon>Puniceicoccales</taxon>
        <taxon>Coraliomargaritaceae</taxon>
        <taxon>Thalassobacterium</taxon>
    </lineage>
</organism>